<accession>E1RKP9</accession>
<dbReference type="OrthoDB" id="192131at2157"/>
<dbReference type="Pfam" id="PF02514">
    <property type="entry name" value="CobN-Mg_chel"/>
    <property type="match status" value="1"/>
</dbReference>
<dbReference type="NCBIfam" id="TIGR02257">
    <property type="entry name" value="cobalto_cobN"/>
    <property type="match status" value="1"/>
</dbReference>
<dbReference type="CDD" id="cd10150">
    <property type="entry name" value="CobN_like"/>
    <property type="match status" value="1"/>
</dbReference>
<dbReference type="InterPro" id="IPR011953">
    <property type="entry name" value="Cobalto_CobN"/>
</dbReference>
<evidence type="ECO:0000313" key="3">
    <source>
        <dbReference type="Proteomes" id="UP000006565"/>
    </source>
</evidence>
<dbReference type="GO" id="GO:0009236">
    <property type="term" value="P:cobalamin biosynthetic process"/>
    <property type="evidence" value="ECO:0007669"/>
    <property type="project" value="InterPro"/>
</dbReference>
<dbReference type="Proteomes" id="UP000006565">
    <property type="component" value="Chromosome"/>
</dbReference>
<dbReference type="AlphaFoldDB" id="E1RKP9"/>
<dbReference type="eggNOG" id="arCOG03022">
    <property type="taxonomic scope" value="Archaea"/>
</dbReference>
<dbReference type="InterPro" id="IPR003672">
    <property type="entry name" value="CobN/Mg_chltase"/>
</dbReference>
<reference evidence="2 3" key="1">
    <citation type="journal article" date="2010" name="Stand. Genomic Sci.">
        <title>Complete genome sequence of Methanoplanus petrolearius type strain (SEBR 4847).</title>
        <authorList>
            <person name="Brambilla E."/>
            <person name="Djao O.D."/>
            <person name="Daligault H."/>
            <person name="Lapidus A."/>
            <person name="Lucas S."/>
            <person name="Hammon N."/>
            <person name="Nolan M."/>
            <person name="Tice H."/>
            <person name="Cheng J.F."/>
            <person name="Han C."/>
            <person name="Tapia R."/>
            <person name="Goodwin L."/>
            <person name="Pitluck S."/>
            <person name="Liolios K."/>
            <person name="Ivanova N."/>
            <person name="Mavromatis K."/>
            <person name="Mikhailova N."/>
            <person name="Pati A."/>
            <person name="Chen A."/>
            <person name="Palaniappan K."/>
            <person name="Land M."/>
            <person name="Hauser L."/>
            <person name="Chang Y.J."/>
            <person name="Jeffries C.D."/>
            <person name="Rohde M."/>
            <person name="Spring S."/>
            <person name="Sikorski J."/>
            <person name="Goker M."/>
            <person name="Woyke T."/>
            <person name="Bristow J."/>
            <person name="Eisen J.A."/>
            <person name="Markowitz V."/>
            <person name="Hugenholtz P."/>
            <person name="Kyrpides N.C."/>
            <person name="Klenk H.P."/>
        </authorList>
    </citation>
    <scope>NUCLEOTIDE SEQUENCE [LARGE SCALE GENOMIC DNA]</scope>
    <source>
        <strain evidence="3">DSM 11571 / OCM 486 / SEBR 4847</strain>
    </source>
</reference>
<keyword evidence="3" id="KW-1185">Reference proteome</keyword>
<evidence type="ECO:0000259" key="1">
    <source>
        <dbReference type="Pfam" id="PF02514"/>
    </source>
</evidence>
<name>E1RKP9_METP4</name>
<dbReference type="PANTHER" id="PTHR44119">
    <property type="entry name" value="MAGNESIUM-CHELATASE SUBUNIT CHLH, CHLOROPLASTIC"/>
    <property type="match status" value="1"/>
</dbReference>
<dbReference type="EMBL" id="CP002117">
    <property type="protein sequence ID" value="ADN36988.1"/>
    <property type="molecule type" value="Genomic_DNA"/>
</dbReference>
<keyword evidence="2" id="KW-0436">Ligase</keyword>
<dbReference type="KEGG" id="mpi:Mpet_2240"/>
<protein>
    <submittedName>
        <fullName evidence="2">Cobaltochelatase</fullName>
        <ecNumber evidence="2">6.6.1.2</ecNumber>
    </submittedName>
</protein>
<dbReference type="GO" id="GO:0051116">
    <property type="term" value="F:cobaltochelatase activity"/>
    <property type="evidence" value="ECO:0007669"/>
    <property type="project" value="UniProtKB-EC"/>
</dbReference>
<proteinExistence type="predicted"/>
<evidence type="ECO:0000313" key="2">
    <source>
        <dbReference type="EMBL" id="ADN36988.1"/>
    </source>
</evidence>
<dbReference type="HOGENOM" id="CLU_002017_1_0_2"/>
<dbReference type="EC" id="6.6.1.2" evidence="2"/>
<sequence>MKLFKIAHVGSGTGKNPWLDEISGELKETGIHVTIVQADSESLDTEERKFAELVEELRDCSFVFITIHGSMTHFKKFERLLEFIRTRGTDAFIESSLPEEMEETRDLFSFPEEDYNHLYACLELGGKENFRSLVLWACKKIGGLDVEIPPLAHPATEGFYHPDMPGVIDRDSHLKRINPAKPVIGISIYQGAYHSSNLKSVDALVREIEDRGLSALAVFFGTVPNPVTGAMGVRRVVEEYLTENGRPLVDVLIINQGFSQISLSDPNDGTKEELPYNFFDDFDVPLLQVMSTNKTFNEWTEDIDGLLPLEISSSLVWPEFDGQLIGVPLSCKGDIDGRRIDVPVKNRVEKIVSIAEKFAILRRTPPAERRVALLLYQYTGDSDGIGGAFGLDSPESIIEILKKLKEAGYHVDRIPGNGNEVVEELLKGLNNDRNWIPAEEMEKRAAGAVPGDRYSEWFSKVPEKSAGEICRDWGQPPGEIFVTGRNSILIPGVMNGNIFIGIQPPRGFFEQIETMYHSTDLVMPHHYLAYYRWLKHDFGAHAVVHIGTHGTLEWLPGKSTGLSENCYPDLVLDDIPHFYPYIIDNPGEGTQAKRRSIAAILSHLIPAMMRADGYGEVEDLGSMLQEYFRAKSAKETAKAEDLLEEILGVVNGKKFYTDLGFEDEIGKDELRANAERLYDYTCEVKDALIKDGLHIFGRPPSGERLNEMIYALTRLDNGRNISLRKAVAGHRGYDIQDLAEDPSVLDEKSGRCRGELLEEIDSEARDLIVSLAGKEFDLQSCDGIVDSFYPAENEEIKKTVQYICNGIVPDLLKTTDETKNLLRGLDGGYVPPGPSGAPTRGNAHILPTGKNFYSIDPATIPTPSAWKTGQVLADQMIARYIDENGCYPENVGIVVFASDSMKSGGDDIAYLLWLMGLRPVWSERGGAVTGLEIIPSKELGRPRIDVTLRISGLFRDVFPTLMHMIDDGVGMIATLDESDDINYLSAHLRRDLLDKIEKGLSPEEARRQSLVRIFGCPPGNYGAGISEVVSASAWTERKDLADVYTNWGAHAYGRNLKGERFVELFRERFGSVDVTVKNHVSRELDILDHDDDYMYLGGMNACAKVYGGKDPLSVIGDASDPARVKTKSVDEEIRYLFRSRILNPKWLEGLKPHGYRGVQELVSNVEYTLGWDATSDAVDDWEYEELAEHFLFDDETREWIEENNPHALRSMAGRLLEAYERGFWDAGEETIRRLKEIYLESEGIIEEMSE</sequence>
<dbReference type="RefSeq" id="WP_013330165.1">
    <property type="nucleotide sequence ID" value="NC_014507.1"/>
</dbReference>
<feature type="domain" description="CobN/magnesium chelatase" evidence="1">
    <location>
        <begin position="121"/>
        <end position="1230"/>
    </location>
</feature>
<dbReference type="GeneID" id="9744725"/>
<gene>
    <name evidence="2" type="ordered locus">Mpet_2240</name>
</gene>
<dbReference type="STRING" id="679926.Mpet_2240"/>
<organism evidence="2 3">
    <name type="scientific">Methanolacinia petrolearia (strain DSM 11571 / OCM 486 / SEBR 4847)</name>
    <name type="common">Methanoplanus petrolearius</name>
    <dbReference type="NCBI Taxonomy" id="679926"/>
    <lineage>
        <taxon>Archaea</taxon>
        <taxon>Methanobacteriati</taxon>
        <taxon>Methanobacteriota</taxon>
        <taxon>Stenosarchaea group</taxon>
        <taxon>Methanomicrobia</taxon>
        <taxon>Methanomicrobiales</taxon>
        <taxon>Methanomicrobiaceae</taxon>
        <taxon>Methanolacinia</taxon>
    </lineage>
</organism>
<dbReference type="PANTHER" id="PTHR44119:SF4">
    <property type="entry name" value="AEROBIC COBALTOCHELATASE SUBUNIT COBN"/>
    <property type="match status" value="1"/>
</dbReference>